<evidence type="ECO:0000313" key="2">
    <source>
        <dbReference type="Proteomes" id="UP000828941"/>
    </source>
</evidence>
<evidence type="ECO:0000313" key="1">
    <source>
        <dbReference type="EMBL" id="KAI4327542.1"/>
    </source>
</evidence>
<accession>A0ACB9MV80</accession>
<keyword evidence="2" id="KW-1185">Reference proteome</keyword>
<protein>
    <submittedName>
        <fullName evidence="1">Uncharacterized protein</fullName>
    </submittedName>
</protein>
<dbReference type="Proteomes" id="UP000828941">
    <property type="component" value="Chromosome 8"/>
</dbReference>
<comment type="caution">
    <text evidence="1">The sequence shown here is derived from an EMBL/GenBank/DDBJ whole genome shotgun (WGS) entry which is preliminary data.</text>
</comment>
<dbReference type="EMBL" id="CM039433">
    <property type="protein sequence ID" value="KAI4327542.1"/>
    <property type="molecule type" value="Genomic_DNA"/>
</dbReference>
<name>A0ACB9MV80_BAUVA</name>
<gene>
    <name evidence="1" type="ORF">L6164_019991</name>
</gene>
<organism evidence="1 2">
    <name type="scientific">Bauhinia variegata</name>
    <name type="common">Purple orchid tree</name>
    <name type="synonym">Phanera variegata</name>
    <dbReference type="NCBI Taxonomy" id="167791"/>
    <lineage>
        <taxon>Eukaryota</taxon>
        <taxon>Viridiplantae</taxon>
        <taxon>Streptophyta</taxon>
        <taxon>Embryophyta</taxon>
        <taxon>Tracheophyta</taxon>
        <taxon>Spermatophyta</taxon>
        <taxon>Magnoliopsida</taxon>
        <taxon>eudicotyledons</taxon>
        <taxon>Gunneridae</taxon>
        <taxon>Pentapetalae</taxon>
        <taxon>rosids</taxon>
        <taxon>fabids</taxon>
        <taxon>Fabales</taxon>
        <taxon>Fabaceae</taxon>
        <taxon>Cercidoideae</taxon>
        <taxon>Cercideae</taxon>
        <taxon>Bauhiniinae</taxon>
        <taxon>Bauhinia</taxon>
    </lineage>
</organism>
<reference evidence="1 2" key="1">
    <citation type="journal article" date="2022" name="DNA Res.">
        <title>Chromosomal-level genome assembly of the orchid tree Bauhinia variegata (Leguminosae; Cercidoideae) supports the allotetraploid origin hypothesis of Bauhinia.</title>
        <authorList>
            <person name="Zhong Y."/>
            <person name="Chen Y."/>
            <person name="Zheng D."/>
            <person name="Pang J."/>
            <person name="Liu Y."/>
            <person name="Luo S."/>
            <person name="Meng S."/>
            <person name="Qian L."/>
            <person name="Wei D."/>
            <person name="Dai S."/>
            <person name="Zhou R."/>
        </authorList>
    </citation>
    <scope>NUCLEOTIDE SEQUENCE [LARGE SCALE GENOMIC DNA]</scope>
    <source>
        <strain evidence="1">BV-YZ2020</strain>
    </source>
</reference>
<sequence>MDSMDMELREAIGSIAFALGAASSASMETKSSRARASFQWGGSIFGLILLILNGLGRSSRTQSNLLVLYLFTSFPGVLFKIVRGEFGYWVAFLAIAANLFFPETFPASRFLVFVVTPNWIADGLRDSMFGGVFCLIIAILLVITEVRELGGLGHCRCNFHCFAYGFSIAFIFFFTILYLCLGTW</sequence>
<proteinExistence type="predicted"/>